<protein>
    <submittedName>
        <fullName evidence="1">Uncharacterized protein</fullName>
    </submittedName>
</protein>
<evidence type="ECO:0000313" key="1">
    <source>
        <dbReference type="EMBL" id="KAK9821587.1"/>
    </source>
</evidence>
<sequence>MQASAGGAGGTNAAQPAANIERLVASLQAKVGDLKADMAEEFQKAADEAAAVALAQARHDEEQEQRLALVEGNARSARHALAALSERQADAASALAALNDRVAALDARVAAPGTARNEAGAGALTAKGPPAAAALGHLQDNALFEPSGSGGAAALATSALAEALAEQGRQGDALRSLMDAVDELNARIEGDRLAALEVGTPLFTPVPTPCFLWLYQAL</sequence>
<dbReference type="Proteomes" id="UP001445335">
    <property type="component" value="Unassembled WGS sequence"/>
</dbReference>
<evidence type="ECO:0000313" key="2">
    <source>
        <dbReference type="Proteomes" id="UP001445335"/>
    </source>
</evidence>
<comment type="caution">
    <text evidence="1">The sequence shown here is derived from an EMBL/GenBank/DDBJ whole genome shotgun (WGS) entry which is preliminary data.</text>
</comment>
<proteinExistence type="predicted"/>
<name>A0AAW1QJF1_9CHLO</name>
<reference evidence="1 2" key="1">
    <citation type="journal article" date="2024" name="Nat. Commun.">
        <title>Phylogenomics reveals the evolutionary origins of lichenization in chlorophyte algae.</title>
        <authorList>
            <person name="Puginier C."/>
            <person name="Libourel C."/>
            <person name="Otte J."/>
            <person name="Skaloud P."/>
            <person name="Haon M."/>
            <person name="Grisel S."/>
            <person name="Petersen M."/>
            <person name="Berrin J.G."/>
            <person name="Delaux P.M."/>
            <person name="Dal Grande F."/>
            <person name="Keller J."/>
        </authorList>
    </citation>
    <scope>NUCLEOTIDE SEQUENCE [LARGE SCALE GENOMIC DNA]</scope>
    <source>
        <strain evidence="1 2">SAG 245.80</strain>
    </source>
</reference>
<keyword evidence="2" id="KW-1185">Reference proteome</keyword>
<accession>A0AAW1QJF1</accession>
<dbReference type="AlphaFoldDB" id="A0AAW1QJF1"/>
<dbReference type="EMBL" id="JALJOU010000099">
    <property type="protein sequence ID" value="KAK9821587.1"/>
    <property type="molecule type" value="Genomic_DNA"/>
</dbReference>
<gene>
    <name evidence="1" type="ORF">WJX81_001803</name>
</gene>
<organism evidence="1 2">
    <name type="scientific">Elliptochloris bilobata</name>
    <dbReference type="NCBI Taxonomy" id="381761"/>
    <lineage>
        <taxon>Eukaryota</taxon>
        <taxon>Viridiplantae</taxon>
        <taxon>Chlorophyta</taxon>
        <taxon>core chlorophytes</taxon>
        <taxon>Trebouxiophyceae</taxon>
        <taxon>Trebouxiophyceae incertae sedis</taxon>
        <taxon>Elliptochloris clade</taxon>
        <taxon>Elliptochloris</taxon>
    </lineage>
</organism>